<keyword evidence="8" id="KW-1185">Reference proteome</keyword>
<dbReference type="GO" id="GO:0046961">
    <property type="term" value="F:proton-transporting ATPase activity, rotational mechanism"/>
    <property type="evidence" value="ECO:0007669"/>
    <property type="project" value="InterPro"/>
</dbReference>
<evidence type="ECO:0000313" key="7">
    <source>
        <dbReference type="EMBL" id="SOH05983.1"/>
    </source>
</evidence>
<evidence type="ECO:0000256" key="2">
    <source>
        <dbReference type="ARBA" id="ARBA00022448"/>
    </source>
</evidence>
<dbReference type="OrthoDB" id="5637912at2"/>
<dbReference type="EMBL" id="LT934425">
    <property type="protein sequence ID" value="SOH05983.1"/>
    <property type="molecule type" value="Genomic_DNA"/>
</dbReference>
<dbReference type="EMBL" id="CT573071">
    <property type="protein sequence ID" value="CAJ74632.1"/>
    <property type="molecule type" value="Genomic_DNA"/>
</dbReference>
<dbReference type="NCBIfam" id="NF002565">
    <property type="entry name" value="PRK02195.1"/>
    <property type="match status" value="1"/>
</dbReference>
<reference evidence="8" key="3">
    <citation type="submission" date="2017-10" db="EMBL/GenBank/DDBJ databases">
        <authorList>
            <person name="Frank J."/>
        </authorList>
    </citation>
    <scope>NUCLEOTIDE SEQUENCE [LARGE SCALE GENOMIC DNA]</scope>
</reference>
<gene>
    <name evidence="6" type="primary">atpD</name>
    <name evidence="6" type="ORF">KsCSTR_23620</name>
    <name evidence="7" type="ORF">KSMBR1_3509</name>
    <name evidence="5" type="ORF">kuste3869</name>
</gene>
<evidence type="ECO:0000256" key="4">
    <source>
        <dbReference type="SAM" id="Coils"/>
    </source>
</evidence>
<feature type="coiled-coil region" evidence="4">
    <location>
        <begin position="127"/>
        <end position="154"/>
    </location>
</feature>
<dbReference type="EMBL" id="CP049055">
    <property type="protein sequence ID" value="QII11741.1"/>
    <property type="molecule type" value="Genomic_DNA"/>
</dbReference>
<keyword evidence="3" id="KW-0406">Ion transport</keyword>
<sequence>MSKVKFTKNELKAQRDALRRYKRYLPTLELKKMQLQIEVRKIDHLIAEQKKEEKRIWDDDLDAWICLFAEDIDIGFYIRVKEVKCSIGNIAGVSIPVFDKVEYERNPVDFYATPPWVDDGIDVLERLIKLRIEMNIYERQKELLSDELRVTSQRVNLFEKVKIPECIENIRKIRIYLADEQTAAVVRAKMAKRKFQNVRTGA</sequence>
<dbReference type="Proteomes" id="UP000501926">
    <property type="component" value="Chromosome"/>
</dbReference>
<dbReference type="Proteomes" id="UP000221734">
    <property type="component" value="Chromosome Kuenenia_stuttgartiensis_MBR1"/>
</dbReference>
<dbReference type="PANTHER" id="PTHR11671">
    <property type="entry name" value="V-TYPE ATP SYNTHASE SUBUNIT D"/>
    <property type="match status" value="1"/>
</dbReference>
<reference evidence="7" key="4">
    <citation type="submission" date="2017-10" db="EMBL/GenBank/DDBJ databases">
        <authorList>
            <person name="Banno H."/>
            <person name="Chua N.-H."/>
        </authorList>
    </citation>
    <scope>NUCLEOTIDE SEQUENCE [LARGE SCALE GENOMIC DNA]</scope>
    <source>
        <strain evidence="7">Kuenenia_mbr1_ru-nijmegen</strain>
    </source>
</reference>
<name>Q1Q3P2_KUEST</name>
<protein>
    <submittedName>
        <fullName evidence="6">V-type ATP synthase subunit D</fullName>
    </submittedName>
</protein>
<accession>Q1Q3P2</accession>
<comment type="similarity">
    <text evidence="1">Belongs to the V-ATPase D subunit family.</text>
</comment>
<keyword evidence="2" id="KW-0813">Transport</keyword>
<dbReference type="RefSeq" id="WP_099326504.1">
    <property type="nucleotide sequence ID" value="NZ_CP049055.1"/>
</dbReference>
<evidence type="ECO:0000313" key="8">
    <source>
        <dbReference type="Proteomes" id="UP000221734"/>
    </source>
</evidence>
<evidence type="ECO:0000313" key="6">
    <source>
        <dbReference type="EMBL" id="QII11741.1"/>
    </source>
</evidence>
<evidence type="ECO:0000313" key="5">
    <source>
        <dbReference type="EMBL" id="CAJ74632.1"/>
    </source>
</evidence>
<dbReference type="AlphaFoldDB" id="Q1Q3P2"/>
<dbReference type="Pfam" id="PF01813">
    <property type="entry name" value="ATP-synt_D"/>
    <property type="match status" value="1"/>
</dbReference>
<reference evidence="6 9" key="5">
    <citation type="submission" date="2020-02" db="EMBL/GenBank/DDBJ databases">
        <title>Newly sequenced genome of strain CSTR1 showed variability in Candidatus Kuenenia stuttgartiensis genomes.</title>
        <authorList>
            <person name="Ding C."/>
            <person name="Adrian L."/>
        </authorList>
    </citation>
    <scope>NUCLEOTIDE SEQUENCE [LARGE SCALE GENOMIC DNA]</scope>
    <source>
        <strain evidence="6 9">CSTR1</strain>
    </source>
</reference>
<reference evidence="5" key="2">
    <citation type="submission" date="2006-01" db="EMBL/GenBank/DDBJ databases">
        <authorList>
            <person name="Genoscope"/>
        </authorList>
    </citation>
    <scope>NUCLEOTIDE SEQUENCE</scope>
</reference>
<evidence type="ECO:0000256" key="1">
    <source>
        <dbReference type="ARBA" id="ARBA00005850"/>
    </source>
</evidence>
<proteinExistence type="inferred from homology"/>
<dbReference type="InterPro" id="IPR002699">
    <property type="entry name" value="V_ATPase_D"/>
</dbReference>
<dbReference type="KEGG" id="kst:KSMBR1_3509"/>
<keyword evidence="4" id="KW-0175">Coiled coil</keyword>
<dbReference type="Gene3D" id="1.10.287.3240">
    <property type="match status" value="1"/>
</dbReference>
<evidence type="ECO:0000256" key="3">
    <source>
        <dbReference type="ARBA" id="ARBA00023065"/>
    </source>
</evidence>
<dbReference type="NCBIfam" id="TIGR00309">
    <property type="entry name" value="V_ATPase_subD"/>
    <property type="match status" value="1"/>
</dbReference>
<organism evidence="5">
    <name type="scientific">Kuenenia stuttgartiensis</name>
    <dbReference type="NCBI Taxonomy" id="174633"/>
    <lineage>
        <taxon>Bacteria</taxon>
        <taxon>Pseudomonadati</taxon>
        <taxon>Planctomycetota</taxon>
        <taxon>Candidatus Brocadiia</taxon>
        <taxon>Candidatus Brocadiales</taxon>
        <taxon>Candidatus Brocadiaceae</taxon>
        <taxon>Candidatus Kuenenia</taxon>
    </lineage>
</organism>
<evidence type="ECO:0000313" key="9">
    <source>
        <dbReference type="Proteomes" id="UP000501926"/>
    </source>
</evidence>
<reference evidence="5" key="1">
    <citation type="journal article" date="2006" name="Nature">
        <title>Deciphering the evolution and metabolism of an anammox bacterium from a community genome.</title>
        <authorList>
            <person name="Strous M."/>
            <person name="Pelletier E."/>
            <person name="Mangenot S."/>
            <person name="Rattei T."/>
            <person name="Lehner A."/>
            <person name="Taylor M.W."/>
            <person name="Horn M."/>
            <person name="Daims H."/>
            <person name="Bartol-Mavel D."/>
            <person name="Wincker P."/>
            <person name="Barbe V."/>
            <person name="Fonknechten N."/>
            <person name="Vallenet D."/>
            <person name="Segurens B."/>
            <person name="Schenowitz-Truong C."/>
            <person name="Medigue C."/>
            <person name="Collingro A."/>
            <person name="Snel B."/>
            <person name="Dutilh B.E."/>
            <person name="OpDenCamp H.J.M."/>
            <person name="vanDerDrift C."/>
            <person name="Cirpus I."/>
            <person name="vanDePas-Schoonen K.T."/>
            <person name="Harhangi H.R."/>
            <person name="vanNiftrik L."/>
            <person name="Schmid M."/>
            <person name="Keltjens J."/>
            <person name="vanDeVossenberg J."/>
            <person name="Kartal B."/>
            <person name="Meier H."/>
            <person name="Frishman D."/>
            <person name="Huynen M.A."/>
            <person name="Mewes H."/>
            <person name="Weissenbach J."/>
            <person name="Jetten M.S.M."/>
            <person name="Wagner M."/>
            <person name="LePaslier D."/>
        </authorList>
    </citation>
    <scope>NUCLEOTIDE SEQUENCE</scope>
</reference>